<dbReference type="PANTHER" id="PTHR11895">
    <property type="entry name" value="TRANSAMIDASE"/>
    <property type="match status" value="1"/>
</dbReference>
<proteinExistence type="predicted"/>
<dbReference type="InterPro" id="IPR023631">
    <property type="entry name" value="Amidase_dom"/>
</dbReference>
<dbReference type="Gene3D" id="3.90.1300.10">
    <property type="entry name" value="Amidase signature (AS) domain"/>
    <property type="match status" value="1"/>
</dbReference>
<evidence type="ECO:0000313" key="3">
    <source>
        <dbReference type="Proteomes" id="UP001597295"/>
    </source>
</evidence>
<evidence type="ECO:0000313" key="2">
    <source>
        <dbReference type="EMBL" id="MFD2263264.1"/>
    </source>
</evidence>
<name>A0ABW5DTZ0_9PROT</name>
<reference evidence="3" key="1">
    <citation type="journal article" date="2019" name="Int. J. Syst. Evol. Microbiol.">
        <title>The Global Catalogue of Microorganisms (GCM) 10K type strain sequencing project: providing services to taxonomists for standard genome sequencing and annotation.</title>
        <authorList>
            <consortium name="The Broad Institute Genomics Platform"/>
            <consortium name="The Broad Institute Genome Sequencing Center for Infectious Disease"/>
            <person name="Wu L."/>
            <person name="Ma J."/>
        </authorList>
    </citation>
    <scope>NUCLEOTIDE SEQUENCE [LARGE SCALE GENOMIC DNA]</scope>
    <source>
        <strain evidence="3">CGMCC 1.19062</strain>
    </source>
</reference>
<dbReference type="InterPro" id="IPR020556">
    <property type="entry name" value="Amidase_CS"/>
</dbReference>
<feature type="domain" description="Amidase" evidence="1">
    <location>
        <begin position="25"/>
        <end position="421"/>
    </location>
</feature>
<comment type="caution">
    <text evidence="2">The sequence shown here is derived from an EMBL/GenBank/DDBJ whole genome shotgun (WGS) entry which is preliminary data.</text>
</comment>
<dbReference type="EMBL" id="JBHUIP010000009">
    <property type="protein sequence ID" value="MFD2263264.1"/>
    <property type="molecule type" value="Genomic_DNA"/>
</dbReference>
<protein>
    <submittedName>
        <fullName evidence="2">Amidase</fullName>
    </submittedName>
</protein>
<organism evidence="2 3">
    <name type="scientific">Lacibacterium aquatile</name>
    <dbReference type="NCBI Taxonomy" id="1168082"/>
    <lineage>
        <taxon>Bacteria</taxon>
        <taxon>Pseudomonadati</taxon>
        <taxon>Pseudomonadota</taxon>
        <taxon>Alphaproteobacteria</taxon>
        <taxon>Rhodospirillales</taxon>
        <taxon>Rhodospirillaceae</taxon>
    </lineage>
</organism>
<gene>
    <name evidence="2" type="ORF">ACFSM5_10225</name>
</gene>
<dbReference type="Pfam" id="PF01425">
    <property type="entry name" value="Amidase"/>
    <property type="match status" value="1"/>
</dbReference>
<accession>A0ABW5DTZ0</accession>
<dbReference type="PANTHER" id="PTHR11895:SF176">
    <property type="entry name" value="AMIDASE AMID-RELATED"/>
    <property type="match status" value="1"/>
</dbReference>
<dbReference type="InterPro" id="IPR036928">
    <property type="entry name" value="AS_sf"/>
</dbReference>
<sequence>MSSLAAVEQSLARINDPSGEGKFTFMSVAADRAKAEGAAQDALRKAGGPLGPLAGLTLSVKDLFDVAGEASLAGSIALKGAAPATADCPAVSRLRQAGAIALGRTGMSEFAYSGVGHNPHYGTPASPWDRKNNRRIPGGSSSGAGVSVADGMADIGLGSDTGGSVRVPAAMNGVVGFKPTAARVPTANVLPLSTSLDSIGPLAKSVDLCALADAVLAGETPRALQSIGIKGLRFFVPTTQVLEDLSPEVATDFERALDLLSKAGAVFSEGIFPGWEARMAAAAKGGIVGAEAWTWHRGLLEEKGELYDRRIRHRLHSGRDMSAADYLDCLAARRAYQAAWAPILAEVDAILMPTAAIIPPTIASIEEDDAEFTRINGLALRNAATINVLDGCGLALPMMEPGSAPTSLMIAGGAFSDHRILTIGKAVETLLKP</sequence>
<dbReference type="InterPro" id="IPR000120">
    <property type="entry name" value="Amidase"/>
</dbReference>
<dbReference type="PROSITE" id="PS00571">
    <property type="entry name" value="AMIDASES"/>
    <property type="match status" value="1"/>
</dbReference>
<keyword evidence="3" id="KW-1185">Reference proteome</keyword>
<dbReference type="NCBIfam" id="NF005460">
    <property type="entry name" value="PRK07056.1"/>
    <property type="match status" value="1"/>
</dbReference>
<dbReference type="Proteomes" id="UP001597295">
    <property type="component" value="Unassembled WGS sequence"/>
</dbReference>
<evidence type="ECO:0000259" key="1">
    <source>
        <dbReference type="Pfam" id="PF01425"/>
    </source>
</evidence>
<dbReference type="SUPFAM" id="SSF75304">
    <property type="entry name" value="Amidase signature (AS) enzymes"/>
    <property type="match status" value="1"/>
</dbReference>
<dbReference type="RefSeq" id="WP_379876248.1">
    <property type="nucleotide sequence ID" value="NZ_JBHUIP010000009.1"/>
</dbReference>